<evidence type="ECO:0000313" key="2">
    <source>
        <dbReference type="EMBL" id="KAJ1213152.1"/>
    </source>
</evidence>
<evidence type="ECO:0000313" key="3">
    <source>
        <dbReference type="Proteomes" id="UP001066276"/>
    </source>
</evidence>
<evidence type="ECO:0000256" key="1">
    <source>
        <dbReference type="SAM" id="MobiDB-lite"/>
    </source>
</evidence>
<keyword evidence="3" id="KW-1185">Reference proteome</keyword>
<proteinExistence type="predicted"/>
<feature type="region of interest" description="Disordered" evidence="1">
    <location>
        <begin position="134"/>
        <end position="160"/>
    </location>
</feature>
<sequence>MSSWRKVQARGGKDGASESNSTLHAVPDIRCTTLHCTVMGVVGVMTVETVAAPRSTLLRTPTFPRVSSQLLRLLMTPQGSSGLLEAPCCRPGSDIQYPVPTRDPAWAWTAHLRCRMADQIAVIAGGSHANLRLTAGEPAAGGPHGNQVADQADETAAVAD</sequence>
<comment type="caution">
    <text evidence="2">The sequence shown here is derived from an EMBL/GenBank/DDBJ whole genome shotgun (WGS) entry which is preliminary data.</text>
</comment>
<protein>
    <submittedName>
        <fullName evidence="2">Uncharacterized protein</fullName>
    </submittedName>
</protein>
<dbReference type="AlphaFoldDB" id="A0AAV7WKP2"/>
<dbReference type="EMBL" id="JANPWB010000001">
    <property type="protein sequence ID" value="KAJ1213152.1"/>
    <property type="molecule type" value="Genomic_DNA"/>
</dbReference>
<gene>
    <name evidence="2" type="ORF">NDU88_000791</name>
</gene>
<organism evidence="2 3">
    <name type="scientific">Pleurodeles waltl</name>
    <name type="common">Iberian ribbed newt</name>
    <dbReference type="NCBI Taxonomy" id="8319"/>
    <lineage>
        <taxon>Eukaryota</taxon>
        <taxon>Metazoa</taxon>
        <taxon>Chordata</taxon>
        <taxon>Craniata</taxon>
        <taxon>Vertebrata</taxon>
        <taxon>Euteleostomi</taxon>
        <taxon>Amphibia</taxon>
        <taxon>Batrachia</taxon>
        <taxon>Caudata</taxon>
        <taxon>Salamandroidea</taxon>
        <taxon>Salamandridae</taxon>
        <taxon>Pleurodelinae</taxon>
        <taxon>Pleurodeles</taxon>
    </lineage>
</organism>
<name>A0AAV7WKP2_PLEWA</name>
<reference evidence="2" key="1">
    <citation type="journal article" date="2022" name="bioRxiv">
        <title>Sequencing and chromosome-scale assembly of the giantPleurodeles waltlgenome.</title>
        <authorList>
            <person name="Brown T."/>
            <person name="Elewa A."/>
            <person name="Iarovenko S."/>
            <person name="Subramanian E."/>
            <person name="Araus A.J."/>
            <person name="Petzold A."/>
            <person name="Susuki M."/>
            <person name="Suzuki K.-i.T."/>
            <person name="Hayashi T."/>
            <person name="Toyoda A."/>
            <person name="Oliveira C."/>
            <person name="Osipova E."/>
            <person name="Leigh N.D."/>
            <person name="Simon A."/>
            <person name="Yun M.H."/>
        </authorList>
    </citation>
    <scope>NUCLEOTIDE SEQUENCE</scope>
    <source>
        <strain evidence="2">20211129_DDA</strain>
        <tissue evidence="2">Liver</tissue>
    </source>
</reference>
<dbReference type="Proteomes" id="UP001066276">
    <property type="component" value="Chromosome 1_1"/>
</dbReference>
<accession>A0AAV7WKP2</accession>
<feature type="region of interest" description="Disordered" evidence="1">
    <location>
        <begin position="1"/>
        <end position="21"/>
    </location>
</feature>